<feature type="compositionally biased region" description="Basic and acidic residues" evidence="1">
    <location>
        <begin position="266"/>
        <end position="285"/>
    </location>
</feature>
<accession>X6PEL5</accession>
<sequence length="305" mass="35467">MASTKGLFLDKHRKDSLAALPSSNMQPLEKTNVNDKDFVMINGMPNNGRRSSLDLQNYELNVVLSQNKEESKKEDEKKQELNDDNIWKQRSVKIRRDYLCRTSSTLVVTPVDGRLLKSSSSVLKLVGGNGKHLQHHLMSCTNKKTKMKKKIKKKQLNNKKEENMKWKIQISTALHGIQAEKVERFKGLTVAKVLFGTSNDVKKALGDKEIRIGYRLLNCELFDKYRSTFHSMQEKIVILKKEKRQEKKNEKQKGKKEIEVANQKKPAKEQKETVSVKKNEEEHQRLRSTSPRNRSRNRLRKRNDN</sequence>
<proteinExistence type="predicted"/>
<feature type="compositionally biased region" description="Basic residues" evidence="1">
    <location>
        <begin position="293"/>
        <end position="305"/>
    </location>
</feature>
<feature type="region of interest" description="Disordered" evidence="1">
    <location>
        <begin position="243"/>
        <end position="305"/>
    </location>
</feature>
<reference evidence="2 3" key="1">
    <citation type="journal article" date="2013" name="Curr. Biol.">
        <title>The Genome of the Foraminiferan Reticulomyxa filosa.</title>
        <authorList>
            <person name="Glockner G."/>
            <person name="Hulsmann N."/>
            <person name="Schleicher M."/>
            <person name="Noegel A.A."/>
            <person name="Eichinger L."/>
            <person name="Gallinger C."/>
            <person name="Pawlowski J."/>
            <person name="Sierra R."/>
            <person name="Euteneuer U."/>
            <person name="Pillet L."/>
            <person name="Moustafa A."/>
            <person name="Platzer M."/>
            <person name="Groth M."/>
            <person name="Szafranski K."/>
            <person name="Schliwa M."/>
        </authorList>
    </citation>
    <scope>NUCLEOTIDE SEQUENCE [LARGE SCALE GENOMIC DNA]</scope>
</reference>
<evidence type="ECO:0000313" key="2">
    <source>
        <dbReference type="EMBL" id="ETO36920.1"/>
    </source>
</evidence>
<gene>
    <name evidence="2" type="ORF">RFI_00142</name>
</gene>
<dbReference type="OrthoDB" id="10022108at2759"/>
<feature type="compositionally biased region" description="Basic and acidic residues" evidence="1">
    <location>
        <begin position="243"/>
        <end position="259"/>
    </location>
</feature>
<keyword evidence="3" id="KW-1185">Reference proteome</keyword>
<comment type="caution">
    <text evidence="2">The sequence shown here is derived from an EMBL/GenBank/DDBJ whole genome shotgun (WGS) entry which is preliminary data.</text>
</comment>
<evidence type="ECO:0000313" key="3">
    <source>
        <dbReference type="Proteomes" id="UP000023152"/>
    </source>
</evidence>
<dbReference type="AlphaFoldDB" id="X6PEL5"/>
<dbReference type="Proteomes" id="UP000023152">
    <property type="component" value="Unassembled WGS sequence"/>
</dbReference>
<protein>
    <submittedName>
        <fullName evidence="2">Uncharacterized protein</fullName>
    </submittedName>
</protein>
<dbReference type="EMBL" id="ASPP01000148">
    <property type="protein sequence ID" value="ETO36920.1"/>
    <property type="molecule type" value="Genomic_DNA"/>
</dbReference>
<organism evidence="2 3">
    <name type="scientific">Reticulomyxa filosa</name>
    <dbReference type="NCBI Taxonomy" id="46433"/>
    <lineage>
        <taxon>Eukaryota</taxon>
        <taxon>Sar</taxon>
        <taxon>Rhizaria</taxon>
        <taxon>Retaria</taxon>
        <taxon>Foraminifera</taxon>
        <taxon>Monothalamids</taxon>
        <taxon>Reticulomyxidae</taxon>
        <taxon>Reticulomyxa</taxon>
    </lineage>
</organism>
<name>X6PEL5_RETFI</name>
<evidence type="ECO:0000256" key="1">
    <source>
        <dbReference type="SAM" id="MobiDB-lite"/>
    </source>
</evidence>